<dbReference type="AlphaFoldDB" id="A0A0E0GLR6"/>
<organism evidence="2">
    <name type="scientific">Oryza nivara</name>
    <name type="common">Indian wild rice</name>
    <name type="synonym">Oryza sativa f. spontanea</name>
    <dbReference type="NCBI Taxonomy" id="4536"/>
    <lineage>
        <taxon>Eukaryota</taxon>
        <taxon>Viridiplantae</taxon>
        <taxon>Streptophyta</taxon>
        <taxon>Embryophyta</taxon>
        <taxon>Tracheophyta</taxon>
        <taxon>Spermatophyta</taxon>
        <taxon>Magnoliopsida</taxon>
        <taxon>Liliopsida</taxon>
        <taxon>Poales</taxon>
        <taxon>Poaceae</taxon>
        <taxon>BOP clade</taxon>
        <taxon>Oryzoideae</taxon>
        <taxon>Oryzeae</taxon>
        <taxon>Oryzinae</taxon>
        <taxon>Oryza</taxon>
    </lineage>
</organism>
<feature type="region of interest" description="Disordered" evidence="1">
    <location>
        <begin position="1"/>
        <end position="31"/>
    </location>
</feature>
<name>A0A0E0GLR6_ORYNI</name>
<dbReference type="OMA" id="KHQDAGG"/>
<evidence type="ECO:0000313" key="3">
    <source>
        <dbReference type="Proteomes" id="UP000006591"/>
    </source>
</evidence>
<evidence type="ECO:0000313" key="2">
    <source>
        <dbReference type="EnsemblPlants" id="ONIVA03G16630.1"/>
    </source>
</evidence>
<dbReference type="HOGENOM" id="CLU_2188196_0_0_1"/>
<accession>A0A0E0GLR6</accession>
<reference evidence="2" key="2">
    <citation type="submission" date="2018-04" db="EMBL/GenBank/DDBJ databases">
        <title>OnivRS2 (Oryza nivara Reference Sequence Version 2).</title>
        <authorList>
            <person name="Zhang J."/>
            <person name="Kudrna D."/>
            <person name="Lee S."/>
            <person name="Talag J."/>
            <person name="Rajasekar S."/>
            <person name="Welchert J."/>
            <person name="Hsing Y.-I."/>
            <person name="Wing R.A."/>
        </authorList>
    </citation>
    <scope>NUCLEOTIDE SEQUENCE [LARGE SCALE GENOMIC DNA]</scope>
    <source>
        <strain evidence="2">SL10</strain>
    </source>
</reference>
<proteinExistence type="predicted"/>
<evidence type="ECO:0000256" key="1">
    <source>
        <dbReference type="SAM" id="MobiDB-lite"/>
    </source>
</evidence>
<reference evidence="2" key="1">
    <citation type="submission" date="2015-04" db="UniProtKB">
        <authorList>
            <consortium name="EnsemblPlants"/>
        </authorList>
    </citation>
    <scope>IDENTIFICATION</scope>
    <source>
        <strain evidence="2">SL10</strain>
    </source>
</reference>
<dbReference type="Gramene" id="ONIVA03G16630.1">
    <property type="protein sequence ID" value="ONIVA03G16630.1"/>
    <property type="gene ID" value="ONIVA03G16630"/>
</dbReference>
<protein>
    <submittedName>
        <fullName evidence="2">Uncharacterized protein</fullName>
    </submittedName>
</protein>
<keyword evidence="3" id="KW-1185">Reference proteome</keyword>
<dbReference type="Proteomes" id="UP000006591">
    <property type="component" value="Chromosome 3"/>
</dbReference>
<sequence>MSGEVLDGLLGEGERARRGLSSPTSRRGGDLQSLLLPLRRMATNIKENISAVGGWLRRQLRRWLHQRWGRKHQDAGGGCEVGGLSRLRQSWGLKRQDAGGGGKVGGWSP</sequence>
<dbReference type="EnsemblPlants" id="ONIVA03G16630.1">
    <property type="protein sequence ID" value="ONIVA03G16630.1"/>
    <property type="gene ID" value="ONIVA03G16630"/>
</dbReference>